<keyword evidence="4" id="KW-1185">Reference proteome</keyword>
<protein>
    <recommendedName>
        <fullName evidence="5">ATPase expression protein 2, mitochondrial</fullName>
    </recommendedName>
</protein>
<accession>A0ABR3QEL2</accession>
<dbReference type="InterPro" id="IPR011990">
    <property type="entry name" value="TPR-like_helical_dom_sf"/>
</dbReference>
<sequence>MRTLRRARCVGQQAALPRRAVLRPLPLRPAVPQRQLSTAAPAHSSGITHALDDTPWTPVNPPAPADTTAALRRAIDSGMSADDALELVHPAAMGEDGPEHWSYNLLVGVLSLQPSAHSLAALLPLVADAENRAARGATAHMRLMAKYINAVSRAGALVFLIPVVEAAFHRIEEQLAADLNTETATKAAENTISHHHTILHALGAYAGNDPYYRNARDLPQHVQYLVGVVVKHLIVSLESVPSSSAARPSIALRQATLDAVFSPQLLVPGSLAPLIEHCKSTGVEMKPAYWRQAATVAAHSGDSAAAAEYAARVGDEGEGHENADVLLAALVKSSVNETIEALVPLLSGGRSGATNPASGATHAASGTADTSDIERAWCYLLSRASSDPTVSPQAIIDLANGVPEAAISAYTLTPAMHALNQRGDADTAMRIWTDLVRRYRVADPARRRHLIDATALSVGAEVAYSSALGHTDDALERPIKLVDQYARSPTPVPLDTQTLNTLLRMCLRSGRPGTAFRLWHAAPLRWGLSPDDISLTLLLNTARFNNHDTELDAFRHRLRLLRDALGAQHTDAEIAQEPLTRRAAEWPSAPASVLLDGARYSWREEHGAVQPWEKARALFRDVVLGNWPALADVRSPLEHPSGAWSAVSGFISPPSALAAHAPRPPPAPSGLATYPHIIPSEATWNAYVGLLGSYDRPREIPTALAWMRELRAKPLHRTMATALMHIGEHEGPRRRVRWASGETALARDEEIMRAWLVEWLGAEAVPTEEEVAEHRRARTSKPLSR</sequence>
<evidence type="ECO:0000256" key="2">
    <source>
        <dbReference type="SAM" id="MobiDB-lite"/>
    </source>
</evidence>
<feature type="repeat" description="PPR" evidence="1">
    <location>
        <begin position="495"/>
        <end position="530"/>
    </location>
</feature>
<name>A0ABR3QEL2_9TREE</name>
<comment type="caution">
    <text evidence="3">The sequence shown here is derived from an EMBL/GenBank/DDBJ whole genome shotgun (WGS) entry which is preliminary data.</text>
</comment>
<dbReference type="Gene3D" id="1.25.40.10">
    <property type="entry name" value="Tetratricopeptide repeat domain"/>
    <property type="match status" value="1"/>
</dbReference>
<dbReference type="GeneID" id="95981931"/>
<reference evidence="3 4" key="1">
    <citation type="submission" date="2023-08" db="EMBL/GenBank/DDBJ databases">
        <title>Annotated Genome Sequence of Vanrija albida AlHP1.</title>
        <authorList>
            <person name="Herzog R."/>
        </authorList>
    </citation>
    <scope>NUCLEOTIDE SEQUENCE [LARGE SCALE GENOMIC DNA]</scope>
    <source>
        <strain evidence="3 4">AlHP1</strain>
    </source>
</reference>
<evidence type="ECO:0008006" key="5">
    <source>
        <dbReference type="Google" id="ProtNLM"/>
    </source>
</evidence>
<proteinExistence type="predicted"/>
<evidence type="ECO:0000256" key="1">
    <source>
        <dbReference type="PROSITE-ProRule" id="PRU00708"/>
    </source>
</evidence>
<dbReference type="EMBL" id="JBBXJM010000001">
    <property type="protein sequence ID" value="KAL1413139.1"/>
    <property type="molecule type" value="Genomic_DNA"/>
</dbReference>
<feature type="region of interest" description="Disordered" evidence="2">
    <location>
        <begin position="34"/>
        <end position="64"/>
    </location>
</feature>
<dbReference type="RefSeq" id="XP_069213083.1">
    <property type="nucleotide sequence ID" value="XM_069349539.1"/>
</dbReference>
<evidence type="ECO:0000313" key="4">
    <source>
        <dbReference type="Proteomes" id="UP001565368"/>
    </source>
</evidence>
<dbReference type="PROSITE" id="PS51375">
    <property type="entry name" value="PPR"/>
    <property type="match status" value="1"/>
</dbReference>
<gene>
    <name evidence="3" type="ORF">Q8F55_000888</name>
</gene>
<organism evidence="3 4">
    <name type="scientific">Vanrija albida</name>
    <dbReference type="NCBI Taxonomy" id="181172"/>
    <lineage>
        <taxon>Eukaryota</taxon>
        <taxon>Fungi</taxon>
        <taxon>Dikarya</taxon>
        <taxon>Basidiomycota</taxon>
        <taxon>Agaricomycotina</taxon>
        <taxon>Tremellomycetes</taxon>
        <taxon>Trichosporonales</taxon>
        <taxon>Trichosporonaceae</taxon>
        <taxon>Vanrija</taxon>
    </lineage>
</organism>
<evidence type="ECO:0000313" key="3">
    <source>
        <dbReference type="EMBL" id="KAL1413139.1"/>
    </source>
</evidence>
<dbReference type="InterPro" id="IPR002885">
    <property type="entry name" value="PPR_rpt"/>
</dbReference>
<dbReference type="Proteomes" id="UP001565368">
    <property type="component" value="Unassembled WGS sequence"/>
</dbReference>